<feature type="compositionally biased region" description="Low complexity" evidence="2">
    <location>
        <begin position="26"/>
        <end position="47"/>
    </location>
</feature>
<keyword evidence="3" id="KW-0812">Transmembrane</keyword>
<feature type="region of interest" description="Disordered" evidence="2">
    <location>
        <begin position="21"/>
        <end position="62"/>
    </location>
</feature>
<keyword evidence="3" id="KW-0472">Membrane</keyword>
<proteinExistence type="predicted"/>
<feature type="transmembrane region" description="Helical" evidence="3">
    <location>
        <begin position="70"/>
        <end position="90"/>
    </location>
</feature>
<feature type="coiled-coil region" evidence="1">
    <location>
        <begin position="127"/>
        <end position="154"/>
    </location>
</feature>
<feature type="compositionally biased region" description="Low complexity" evidence="2">
    <location>
        <begin position="300"/>
        <end position="318"/>
    </location>
</feature>
<keyword evidence="5" id="KW-1185">Reference proteome</keyword>
<keyword evidence="3" id="KW-1133">Transmembrane helix</keyword>
<evidence type="ECO:0000256" key="2">
    <source>
        <dbReference type="SAM" id="MobiDB-lite"/>
    </source>
</evidence>
<evidence type="ECO:0000313" key="4">
    <source>
        <dbReference type="EMBL" id="ANN66429.1"/>
    </source>
</evidence>
<evidence type="ECO:0000256" key="1">
    <source>
        <dbReference type="SAM" id="Coils"/>
    </source>
</evidence>
<feature type="region of interest" description="Disordered" evidence="2">
    <location>
        <begin position="262"/>
        <end position="321"/>
    </location>
</feature>
<dbReference type="Pfam" id="PF04375">
    <property type="entry name" value="HemX"/>
    <property type="match status" value="2"/>
</dbReference>
<name>A0ABM6CR32_9BORD</name>
<gene>
    <name evidence="4" type="ORF">BAU06_09110</name>
</gene>
<protein>
    <submittedName>
        <fullName evidence="4">Heme biosynthesis operon protein HemX</fullName>
    </submittedName>
</protein>
<sequence>MLLFPVESSFRIRTEYNRPMTEKIPASDPASAPVASSSPASAEIKSSGAKSAAPGQFSPGAGRKGGASPLVATLVVVVLLALVLVAALWMQRQQFLAAGREVATRLDTLNSALGQARTEARQALALAQVQSDKVAALESTLQETQSQYTALEQAWQDFNDNVSDDVLINDVERLLTIADQQLRLGGNVSNAIVAMETAQSRLARAGRPRYASLQQTINGDLDRLRAVRTIDIPVQAGRIERLVGLVGKAPLLVPDARVAQADGAAGRAEQSAAGQPGANPPAAGQSGTDPAAAAKAPDHTGGAAAPGATAPGATAPGPANVPADAAWWQRWRAEIASWPGRAGDALSHELGDLVRIQRVDEPAALLLSTEQAEQLRSTLRQRLLTVQLALLMRQPAIWKSELDTVMRTLDTYYDRRSPDTLAALALARELSQVQVATPVPDLSDSLSAVAALRADRASTVKGRD</sequence>
<dbReference type="InterPro" id="IPR007470">
    <property type="entry name" value="HemX"/>
</dbReference>
<organism evidence="4 5">
    <name type="scientific">Bordetella bronchialis</name>
    <dbReference type="NCBI Taxonomy" id="463025"/>
    <lineage>
        <taxon>Bacteria</taxon>
        <taxon>Pseudomonadati</taxon>
        <taxon>Pseudomonadota</taxon>
        <taxon>Betaproteobacteria</taxon>
        <taxon>Burkholderiales</taxon>
        <taxon>Alcaligenaceae</taxon>
        <taxon>Bordetella</taxon>
    </lineage>
</organism>
<reference evidence="4 5" key="1">
    <citation type="submission" date="2016-06" db="EMBL/GenBank/DDBJ databases">
        <title>Complete genome sequences of Bordetella bronchialis and Bordetella flabilis.</title>
        <authorList>
            <person name="LiPuma J.J."/>
            <person name="Spilker T."/>
        </authorList>
    </citation>
    <scope>NUCLEOTIDE SEQUENCE [LARGE SCALE GENOMIC DNA]</scope>
    <source>
        <strain evidence="4 5">AU3182</strain>
    </source>
</reference>
<feature type="compositionally biased region" description="Low complexity" evidence="2">
    <location>
        <begin position="270"/>
        <end position="287"/>
    </location>
</feature>
<accession>A0ABM6CR32</accession>
<dbReference type="EMBL" id="CP016170">
    <property type="protein sequence ID" value="ANN66429.1"/>
    <property type="molecule type" value="Genomic_DNA"/>
</dbReference>
<keyword evidence="1" id="KW-0175">Coiled coil</keyword>
<dbReference type="PANTHER" id="PTHR38043:SF1">
    <property type="entry name" value="PROTEIN HEMX"/>
    <property type="match status" value="1"/>
</dbReference>
<evidence type="ECO:0000256" key="3">
    <source>
        <dbReference type="SAM" id="Phobius"/>
    </source>
</evidence>
<evidence type="ECO:0000313" key="5">
    <source>
        <dbReference type="Proteomes" id="UP000091897"/>
    </source>
</evidence>
<dbReference type="Proteomes" id="UP000091897">
    <property type="component" value="Chromosome"/>
</dbReference>
<dbReference type="PANTHER" id="PTHR38043">
    <property type="entry name" value="PROTEIN HEMX"/>
    <property type="match status" value="1"/>
</dbReference>